<feature type="transmembrane region" description="Helical" evidence="1">
    <location>
        <begin position="47"/>
        <end position="67"/>
    </location>
</feature>
<dbReference type="AlphaFoldDB" id="A0A3B8WHJ3"/>
<organism evidence="2 3">
    <name type="scientific">Marinobacter nauticus</name>
    <name type="common">Marinobacter hydrocarbonoclasticus</name>
    <name type="synonym">Marinobacter aquaeolei</name>
    <dbReference type="NCBI Taxonomy" id="2743"/>
    <lineage>
        <taxon>Bacteria</taxon>
        <taxon>Pseudomonadati</taxon>
        <taxon>Pseudomonadota</taxon>
        <taxon>Gammaproteobacteria</taxon>
        <taxon>Pseudomonadales</taxon>
        <taxon>Marinobacteraceae</taxon>
        <taxon>Marinobacter</taxon>
    </lineage>
</organism>
<evidence type="ECO:0000256" key="1">
    <source>
        <dbReference type="SAM" id="Phobius"/>
    </source>
</evidence>
<keyword evidence="1" id="KW-1133">Transmembrane helix</keyword>
<dbReference type="Pfam" id="PF16933">
    <property type="entry name" value="PelG"/>
    <property type="match status" value="1"/>
</dbReference>
<dbReference type="EMBL" id="DLYI01000235">
    <property type="protein sequence ID" value="HAC29617.1"/>
    <property type="molecule type" value="Genomic_DNA"/>
</dbReference>
<feature type="non-terminal residue" evidence="2">
    <location>
        <position position="1"/>
    </location>
</feature>
<feature type="transmembrane region" description="Helical" evidence="1">
    <location>
        <begin position="21"/>
        <end position="41"/>
    </location>
</feature>
<dbReference type="Proteomes" id="UP000261325">
    <property type="component" value="Unassembled WGS sequence"/>
</dbReference>
<reference evidence="2 3" key="1">
    <citation type="journal article" date="2018" name="Nat. Biotechnol.">
        <title>A standardized bacterial taxonomy based on genome phylogeny substantially revises the tree of life.</title>
        <authorList>
            <person name="Parks D.H."/>
            <person name="Chuvochina M."/>
            <person name="Waite D.W."/>
            <person name="Rinke C."/>
            <person name="Skarshewski A."/>
            <person name="Chaumeil P.A."/>
            <person name="Hugenholtz P."/>
        </authorList>
    </citation>
    <scope>NUCLEOTIDE SEQUENCE [LARGE SCALE GENOMIC DNA]</scope>
    <source>
        <strain evidence="2">UBA9049</strain>
    </source>
</reference>
<gene>
    <name evidence="2" type="ORF">DCF82_17695</name>
</gene>
<keyword evidence="1" id="KW-0812">Transmembrane</keyword>
<comment type="caution">
    <text evidence="2">The sequence shown here is derived from an EMBL/GenBank/DDBJ whole genome shotgun (WGS) entry which is preliminary data.</text>
</comment>
<accession>A0A3B8WHJ3</accession>
<keyword evidence="2" id="KW-0418">Kinase</keyword>
<name>A0A3B8WHJ3_MARNT</name>
<evidence type="ECO:0000313" key="2">
    <source>
        <dbReference type="EMBL" id="HAC29617.1"/>
    </source>
</evidence>
<sequence>AMQLILLAIQNVLFYLDARGINLILCALFLGTNIVFTLITIELGAAFYGYGYAAATLVSALVGLALLSRKFDELEYETFMLQGR</sequence>
<keyword evidence="1" id="KW-0472">Membrane</keyword>
<protein>
    <submittedName>
        <fullName evidence="2">Histidine kinase</fullName>
    </submittedName>
</protein>
<keyword evidence="2" id="KW-0808">Transferase</keyword>
<dbReference type="GO" id="GO:0016301">
    <property type="term" value="F:kinase activity"/>
    <property type="evidence" value="ECO:0007669"/>
    <property type="project" value="UniProtKB-KW"/>
</dbReference>
<proteinExistence type="predicted"/>
<evidence type="ECO:0000313" key="3">
    <source>
        <dbReference type="Proteomes" id="UP000261325"/>
    </source>
</evidence>
<dbReference type="InterPro" id="IPR031617">
    <property type="entry name" value="PelG"/>
</dbReference>